<dbReference type="RefSeq" id="WP_035014234.1">
    <property type="nucleotide sequence ID" value="NZ_ARZY01000012.1"/>
</dbReference>
<dbReference type="EMBL" id="ARZY01000012">
    <property type="protein sequence ID" value="EWH10426.1"/>
    <property type="molecule type" value="Genomic_DNA"/>
</dbReference>
<evidence type="ECO:0000313" key="1">
    <source>
        <dbReference type="EMBL" id="EWH10426.1"/>
    </source>
</evidence>
<accession>W7QES6</accession>
<dbReference type="Proteomes" id="UP000019276">
    <property type="component" value="Unassembled WGS sequence"/>
</dbReference>
<name>W7QES6_9ALTE</name>
<keyword evidence="2" id="KW-1185">Reference proteome</keyword>
<dbReference type="STRING" id="1328313.DS2_08143"/>
<evidence type="ECO:0000313" key="2">
    <source>
        <dbReference type="Proteomes" id="UP000019276"/>
    </source>
</evidence>
<sequence>MWVKLTKYWFILVLCWIGMLPASVLAENNLFSVGFYFPPNQFSKAQFQYTQTLLAPEIEIVPFYANRSEQKDVLVSGYDNTYHLVAHVENAHSFFAVVLGVNQVEGAKLEQLRCHGKPSCTPWIYINENASYQRLKHLASALNGEHQLVTVTKDKAAAQQLTNQWPELKIIQHNDSIKEFELIKQASRQGDVYVMLPDDAFYNDATGRVVLQFLFQQRLISVGFSSGSFKAGAMVASYADYSNMLLTAKLKFLNYRIPEQSMYLNACYQDYYINEALLARVYGEAYTHIVDSDSLYQLAKQLNDDCNKNLDKN</sequence>
<proteinExistence type="predicted"/>
<reference evidence="1 2" key="1">
    <citation type="journal article" date="2014" name="Genome Announc.">
        <title>Draft Genome Sequence of the Agar-Degrading Bacterium Catenovulum sp. Strain DS-2, Isolated from Intestines of Haliotis diversicolor.</title>
        <authorList>
            <person name="Shan D."/>
            <person name="Li X."/>
            <person name="Gu Z."/>
            <person name="Wei G."/>
            <person name="Gao Z."/>
            <person name="Shao Z."/>
        </authorList>
    </citation>
    <scope>NUCLEOTIDE SEQUENCE [LARGE SCALE GENOMIC DNA]</scope>
    <source>
        <strain evidence="1 2">DS-2</strain>
    </source>
</reference>
<dbReference type="AlphaFoldDB" id="W7QES6"/>
<dbReference type="OrthoDB" id="6382910at2"/>
<comment type="caution">
    <text evidence="1">The sequence shown here is derived from an EMBL/GenBank/DDBJ whole genome shotgun (WGS) entry which is preliminary data.</text>
</comment>
<gene>
    <name evidence="1" type="ORF">DS2_08143</name>
</gene>
<organism evidence="1 2">
    <name type="scientific">Catenovulum agarivorans DS-2</name>
    <dbReference type="NCBI Taxonomy" id="1328313"/>
    <lineage>
        <taxon>Bacteria</taxon>
        <taxon>Pseudomonadati</taxon>
        <taxon>Pseudomonadota</taxon>
        <taxon>Gammaproteobacteria</taxon>
        <taxon>Alteromonadales</taxon>
        <taxon>Alteromonadaceae</taxon>
        <taxon>Catenovulum</taxon>
    </lineage>
</organism>
<protein>
    <submittedName>
        <fullName evidence="1">Uncharacterized protein</fullName>
    </submittedName>
</protein>
<dbReference type="Gene3D" id="3.40.50.2300">
    <property type="match status" value="1"/>
</dbReference>